<keyword evidence="3" id="KW-1185">Reference proteome</keyword>
<dbReference type="EnsemblMetazoa" id="CLYHEMT005820.1">
    <property type="protein sequence ID" value="CLYHEMP005820.1"/>
    <property type="gene ID" value="CLYHEMG005820"/>
</dbReference>
<proteinExistence type="predicted"/>
<accession>A0A7M5U3L3</accession>
<sequence>DYLPNFLKRKITMPLIKSFSDIHQANDAQPDAQALSSKPSQSMYACYSEKSPASKPGVRKSPRTTALSKQYGEMDNGKPQQTLASKYPYAFTVLMIFAYKFFIASTDVMIKVEKHLKIYLKIALHYFYRFQSRAQKALRPYFIKLIQYARKRGFNLNGIRKKYLTLNMIVFVLPFVLGVMLLDGYQYSRMQIDDIGSMIPNSIKMNIPAKENVTFWHVPPSGQTYEGSIAENLNDGNNIVIHLRDEAFGNSYHRTNVFKVLSDAGFHVIIPNEPIQETDFLSLWTGVKVLLDKNQDMYIWSDIQNVGHTTPYVDLLTQSSLYPKGVIIESTVRDNFDSVRNLEIWKATTKNGYLSNAPTLNYLKCPLTTPSYKLNHLREEIALCINTVSFNADFKMRQ</sequence>
<organism evidence="2 3">
    <name type="scientific">Clytia hemisphaerica</name>
    <dbReference type="NCBI Taxonomy" id="252671"/>
    <lineage>
        <taxon>Eukaryota</taxon>
        <taxon>Metazoa</taxon>
        <taxon>Cnidaria</taxon>
        <taxon>Hydrozoa</taxon>
        <taxon>Hydroidolina</taxon>
        <taxon>Leptothecata</taxon>
        <taxon>Obeliida</taxon>
        <taxon>Clytiidae</taxon>
        <taxon>Clytia</taxon>
    </lineage>
</organism>
<keyword evidence="1" id="KW-1133">Transmembrane helix</keyword>
<evidence type="ECO:0000313" key="3">
    <source>
        <dbReference type="Proteomes" id="UP000594262"/>
    </source>
</evidence>
<reference evidence="2" key="1">
    <citation type="submission" date="2021-01" db="UniProtKB">
        <authorList>
            <consortium name="EnsemblMetazoa"/>
        </authorList>
    </citation>
    <scope>IDENTIFICATION</scope>
</reference>
<keyword evidence="1" id="KW-0812">Transmembrane</keyword>
<dbReference type="Proteomes" id="UP000594262">
    <property type="component" value="Unplaced"/>
</dbReference>
<keyword evidence="1" id="KW-0472">Membrane</keyword>
<feature type="transmembrane region" description="Helical" evidence="1">
    <location>
        <begin position="89"/>
        <end position="110"/>
    </location>
</feature>
<protein>
    <submittedName>
        <fullName evidence="2">Uncharacterized protein</fullName>
    </submittedName>
</protein>
<evidence type="ECO:0000313" key="2">
    <source>
        <dbReference type="EnsemblMetazoa" id="CLYHEMP005820.1"/>
    </source>
</evidence>
<name>A0A7M5U3L3_9CNID</name>
<evidence type="ECO:0000256" key="1">
    <source>
        <dbReference type="SAM" id="Phobius"/>
    </source>
</evidence>
<feature type="transmembrane region" description="Helical" evidence="1">
    <location>
        <begin position="163"/>
        <end position="182"/>
    </location>
</feature>
<dbReference type="AlphaFoldDB" id="A0A7M5U3L3"/>